<dbReference type="SUPFAM" id="SSF53671">
    <property type="entry name" value="Aspartate/ornithine carbamoyltransferase"/>
    <property type="match status" value="1"/>
</dbReference>
<comment type="catalytic activity">
    <reaction evidence="4 5">
        <text>carbamoyl phosphate + L-ornithine = L-citrulline + phosphate + H(+)</text>
        <dbReference type="Rhea" id="RHEA:19513"/>
        <dbReference type="ChEBI" id="CHEBI:15378"/>
        <dbReference type="ChEBI" id="CHEBI:43474"/>
        <dbReference type="ChEBI" id="CHEBI:46911"/>
        <dbReference type="ChEBI" id="CHEBI:57743"/>
        <dbReference type="ChEBI" id="CHEBI:58228"/>
        <dbReference type="EC" id="2.1.3.3"/>
    </reaction>
</comment>
<evidence type="ECO:0000256" key="2">
    <source>
        <dbReference type="ARBA" id="ARBA00013007"/>
    </source>
</evidence>
<feature type="binding site" evidence="5">
    <location>
        <begin position="130"/>
        <end position="133"/>
    </location>
    <ligand>
        <name>carbamoyl phosphate</name>
        <dbReference type="ChEBI" id="CHEBI:58228"/>
    </ligand>
</feature>
<evidence type="ECO:0000256" key="3">
    <source>
        <dbReference type="ARBA" id="ARBA00022679"/>
    </source>
</evidence>
<comment type="similarity">
    <text evidence="1 5">Belongs to the aspartate/ornithine carbamoyltransferase superfamily. OTCase family.</text>
</comment>
<dbReference type="InterPro" id="IPR006130">
    <property type="entry name" value="Asp/Orn_carbamoylTrfase"/>
</dbReference>
<evidence type="ECO:0000313" key="8">
    <source>
        <dbReference type="EMBL" id="PWR74913.1"/>
    </source>
</evidence>
<dbReference type="NCBIfam" id="NF001986">
    <property type="entry name" value="PRK00779.1"/>
    <property type="match status" value="1"/>
</dbReference>
<evidence type="ECO:0000256" key="4">
    <source>
        <dbReference type="ARBA" id="ARBA00048772"/>
    </source>
</evidence>
<dbReference type="AlphaFoldDB" id="A0A2V2NHU9"/>
<comment type="subcellular location">
    <subcellularLocation>
        <location evidence="5">Cytoplasm</location>
    </subcellularLocation>
</comment>
<dbReference type="EMBL" id="QGMZ01000014">
    <property type="protein sequence ID" value="PWR74913.1"/>
    <property type="molecule type" value="Genomic_DNA"/>
</dbReference>
<feature type="binding site" evidence="5">
    <location>
        <position position="79"/>
    </location>
    <ligand>
        <name>carbamoyl phosphate</name>
        <dbReference type="ChEBI" id="CHEBI:58228"/>
    </ligand>
</feature>
<dbReference type="Pfam" id="PF00185">
    <property type="entry name" value="OTCace"/>
    <property type="match status" value="1"/>
</dbReference>
<gene>
    <name evidence="8" type="primary">argF</name>
    <name evidence="8" type="ORF">DLD82_06705</name>
</gene>
<dbReference type="GO" id="GO:0019240">
    <property type="term" value="P:citrulline biosynthetic process"/>
    <property type="evidence" value="ECO:0007669"/>
    <property type="project" value="TreeGrafter"/>
</dbReference>
<proteinExistence type="inferred from homology"/>
<dbReference type="HAMAP" id="MF_01109">
    <property type="entry name" value="OTCase"/>
    <property type="match status" value="1"/>
</dbReference>
<feature type="domain" description="Aspartate/ornithine carbamoyltransferase Asp/Orn-binding" evidence="6">
    <location>
        <begin position="149"/>
        <end position="299"/>
    </location>
</feature>
<evidence type="ECO:0000256" key="5">
    <source>
        <dbReference type="HAMAP-Rule" id="MF_01109"/>
    </source>
</evidence>
<dbReference type="GO" id="GO:0042450">
    <property type="term" value="P:L-arginine biosynthetic process via ornithine"/>
    <property type="evidence" value="ECO:0007669"/>
    <property type="project" value="UniProtKB-UniRule"/>
</dbReference>
<keyword evidence="5" id="KW-0963">Cytoplasm</keyword>
<feature type="binding site" evidence="5">
    <location>
        <position position="161"/>
    </location>
    <ligand>
        <name>L-ornithine</name>
        <dbReference type="ChEBI" id="CHEBI:46911"/>
    </ligand>
</feature>
<reference evidence="8 9" key="1">
    <citation type="submission" date="2018-05" db="EMBL/GenBank/DDBJ databases">
        <title>Draft genome of Methanospirillum stamsii Pt1.</title>
        <authorList>
            <person name="Dueholm M.S."/>
            <person name="Nielsen P.H."/>
            <person name="Bakmann L.F."/>
            <person name="Otzen D.E."/>
        </authorList>
    </citation>
    <scope>NUCLEOTIDE SEQUENCE [LARGE SCALE GENOMIC DNA]</scope>
    <source>
        <strain evidence="8 9">Pt1</strain>
    </source>
</reference>
<sequence length="302" mass="33979">MKKDFLSILDISREELANLIAHARKLKEERRVGIHTPVLANKTLGMIFEKSSTRTRISFETGMFELGGHALFLNPKDMQLGRGEAICDTARVMTRFVSAIMIRANRHDEVQELAVHADIPVINGLSDKEHPCQILADIMTIEERLFRTDGIKVAWIGDGNNVCTSLILSTILTGMEVIVGSPKEFAPKEDLVKESLEKGAKVRVVTDPFEAARDADVVMTDTWISMGQEDEIDRRREIFMPYQVNKDLLSVAKPGAIVMHCLPAHRNWEITDEVIDSKESAVWDQAENRLHVQKALLVRLLA</sequence>
<dbReference type="Pfam" id="PF02729">
    <property type="entry name" value="OTCace_N"/>
    <property type="match status" value="1"/>
</dbReference>
<name>A0A2V2NHU9_9EURY</name>
<protein>
    <recommendedName>
        <fullName evidence="2 5">Ornithine carbamoyltransferase</fullName>
        <shortName evidence="5">OTCase</shortName>
        <ecNumber evidence="2 5">2.1.3.3</ecNumber>
    </recommendedName>
</protein>
<dbReference type="GO" id="GO:0005737">
    <property type="term" value="C:cytoplasm"/>
    <property type="evidence" value="ECO:0007669"/>
    <property type="project" value="UniProtKB-SubCell"/>
</dbReference>
<dbReference type="GO" id="GO:0016597">
    <property type="term" value="F:amino acid binding"/>
    <property type="evidence" value="ECO:0007669"/>
    <property type="project" value="InterPro"/>
</dbReference>
<dbReference type="GeneID" id="97611216"/>
<dbReference type="PROSITE" id="PS00097">
    <property type="entry name" value="CARBAMOYLTRANSFERASE"/>
    <property type="match status" value="1"/>
</dbReference>
<feature type="binding site" evidence="5">
    <location>
        <begin position="52"/>
        <end position="55"/>
    </location>
    <ligand>
        <name>carbamoyl phosphate</name>
        <dbReference type="ChEBI" id="CHEBI:58228"/>
    </ligand>
</feature>
<feature type="binding site" evidence="5">
    <location>
        <position position="289"/>
    </location>
    <ligand>
        <name>carbamoyl phosphate</name>
        <dbReference type="ChEBI" id="CHEBI:58228"/>
    </ligand>
</feature>
<dbReference type="PRINTS" id="PR00100">
    <property type="entry name" value="AOTCASE"/>
</dbReference>
<dbReference type="GO" id="GO:0004585">
    <property type="term" value="F:ornithine carbamoyltransferase activity"/>
    <property type="evidence" value="ECO:0007669"/>
    <property type="project" value="UniProtKB-UniRule"/>
</dbReference>
<comment type="caution">
    <text evidence="8">The sequence shown here is derived from an EMBL/GenBank/DDBJ whole genome shotgun (WGS) entry which is preliminary data.</text>
</comment>
<evidence type="ECO:0000259" key="6">
    <source>
        <dbReference type="Pfam" id="PF00185"/>
    </source>
</evidence>
<dbReference type="NCBIfam" id="TIGR00658">
    <property type="entry name" value="orni_carb_tr"/>
    <property type="match status" value="1"/>
</dbReference>
<accession>A0A2V2NHU9</accession>
<dbReference type="PANTHER" id="PTHR45753:SF3">
    <property type="entry name" value="ORNITHINE TRANSCARBAMYLASE, MITOCHONDRIAL"/>
    <property type="match status" value="1"/>
</dbReference>
<feature type="binding site" evidence="5">
    <location>
        <position position="221"/>
    </location>
    <ligand>
        <name>L-ornithine</name>
        <dbReference type="ChEBI" id="CHEBI:46911"/>
    </ligand>
</feature>
<dbReference type="PANTHER" id="PTHR45753">
    <property type="entry name" value="ORNITHINE CARBAMOYLTRANSFERASE, MITOCHONDRIAL"/>
    <property type="match status" value="1"/>
</dbReference>
<dbReference type="FunFam" id="3.40.50.1370:FF:000008">
    <property type="entry name" value="Ornithine carbamoyltransferase"/>
    <property type="match status" value="1"/>
</dbReference>
<dbReference type="InterPro" id="IPR024904">
    <property type="entry name" value="OTCase_ArgI"/>
</dbReference>
<dbReference type="OrthoDB" id="4696at2157"/>
<dbReference type="InterPro" id="IPR006132">
    <property type="entry name" value="Asp/Orn_carbamoyltranf_P-bd"/>
</dbReference>
<dbReference type="InterPro" id="IPR036901">
    <property type="entry name" value="Asp/Orn_carbamoylTrfase_sf"/>
</dbReference>
<feature type="binding site" evidence="5">
    <location>
        <begin position="261"/>
        <end position="262"/>
    </location>
    <ligand>
        <name>carbamoyl phosphate</name>
        <dbReference type="ChEBI" id="CHEBI:58228"/>
    </ligand>
</feature>
<evidence type="ECO:0000256" key="1">
    <source>
        <dbReference type="ARBA" id="ARBA00007805"/>
    </source>
</evidence>
<dbReference type="Gene3D" id="3.40.50.1370">
    <property type="entry name" value="Aspartate/ornithine carbamoyltransferase"/>
    <property type="match status" value="2"/>
</dbReference>
<dbReference type="InterPro" id="IPR006131">
    <property type="entry name" value="Asp_carbamoyltransf_Asp/Orn-bd"/>
</dbReference>
<dbReference type="RefSeq" id="WP_109940345.1">
    <property type="nucleotide sequence ID" value="NZ_CP176366.1"/>
</dbReference>
<keyword evidence="3 5" id="KW-0808">Transferase</keyword>
<organism evidence="8 9">
    <name type="scientific">Methanospirillum stamsii</name>
    <dbReference type="NCBI Taxonomy" id="1277351"/>
    <lineage>
        <taxon>Archaea</taxon>
        <taxon>Methanobacteriati</taxon>
        <taxon>Methanobacteriota</taxon>
        <taxon>Stenosarchaea group</taxon>
        <taxon>Methanomicrobia</taxon>
        <taxon>Methanomicrobiales</taxon>
        <taxon>Methanospirillaceae</taxon>
        <taxon>Methanospirillum</taxon>
    </lineage>
</organism>
<dbReference type="PRINTS" id="PR00102">
    <property type="entry name" value="OTCASE"/>
</dbReference>
<dbReference type="InterPro" id="IPR002292">
    <property type="entry name" value="Orn/put_carbamltrans"/>
</dbReference>
<feature type="binding site" evidence="5">
    <location>
        <position position="103"/>
    </location>
    <ligand>
        <name>carbamoyl phosphate</name>
        <dbReference type="ChEBI" id="CHEBI:58228"/>
    </ligand>
</feature>
<dbReference type="EC" id="2.1.3.3" evidence="2 5"/>
<keyword evidence="9" id="KW-1185">Reference proteome</keyword>
<evidence type="ECO:0000259" key="7">
    <source>
        <dbReference type="Pfam" id="PF02729"/>
    </source>
</evidence>
<feature type="domain" description="Aspartate/ornithine carbamoyltransferase carbamoyl-P binding" evidence="7">
    <location>
        <begin position="3"/>
        <end position="143"/>
    </location>
</feature>
<dbReference type="Proteomes" id="UP000245934">
    <property type="component" value="Unassembled WGS sequence"/>
</dbReference>
<feature type="binding site" evidence="5">
    <location>
        <begin position="225"/>
        <end position="226"/>
    </location>
    <ligand>
        <name>L-ornithine</name>
        <dbReference type="ChEBI" id="CHEBI:46911"/>
    </ligand>
</feature>
<evidence type="ECO:0000313" key="9">
    <source>
        <dbReference type="Proteomes" id="UP000245934"/>
    </source>
</evidence>